<keyword evidence="2" id="KW-1185">Reference proteome</keyword>
<evidence type="ECO:0000313" key="1">
    <source>
        <dbReference type="EMBL" id="PQQ07961.1"/>
    </source>
</evidence>
<dbReference type="EMBL" id="PJQY01000780">
    <property type="protein sequence ID" value="PQQ07961.1"/>
    <property type="molecule type" value="Genomic_DNA"/>
</dbReference>
<sequence length="92" mass="10445">MPMPMPCGQDVYASKLFLCRSNSTVVVVVNELITIPSARKHMNCDGGGFQLRTEEERTPLPKTRVIEFGTNLYFISLHVMYFPLEFQIVHGP</sequence>
<comment type="caution">
    <text evidence="1">The sequence shown here is derived from an EMBL/GenBank/DDBJ whole genome shotgun (WGS) entry which is preliminary data.</text>
</comment>
<dbReference type="Proteomes" id="UP000250321">
    <property type="component" value="Unassembled WGS sequence"/>
</dbReference>
<gene>
    <name evidence="1" type="ORF">Pyn_38476</name>
</gene>
<dbReference type="AlphaFoldDB" id="A0A314YSS7"/>
<protein>
    <submittedName>
        <fullName evidence="1">Uncharacterized protein</fullName>
    </submittedName>
</protein>
<accession>A0A314YSS7</accession>
<organism evidence="1 2">
    <name type="scientific">Prunus yedoensis var. nudiflora</name>
    <dbReference type="NCBI Taxonomy" id="2094558"/>
    <lineage>
        <taxon>Eukaryota</taxon>
        <taxon>Viridiplantae</taxon>
        <taxon>Streptophyta</taxon>
        <taxon>Embryophyta</taxon>
        <taxon>Tracheophyta</taxon>
        <taxon>Spermatophyta</taxon>
        <taxon>Magnoliopsida</taxon>
        <taxon>eudicotyledons</taxon>
        <taxon>Gunneridae</taxon>
        <taxon>Pentapetalae</taxon>
        <taxon>rosids</taxon>
        <taxon>fabids</taxon>
        <taxon>Rosales</taxon>
        <taxon>Rosaceae</taxon>
        <taxon>Amygdaloideae</taxon>
        <taxon>Amygdaleae</taxon>
        <taxon>Prunus</taxon>
    </lineage>
</organism>
<proteinExistence type="predicted"/>
<reference evidence="1 2" key="1">
    <citation type="submission" date="2018-02" db="EMBL/GenBank/DDBJ databases">
        <title>Draft genome of wild Prunus yedoensis var. nudiflora.</title>
        <authorList>
            <person name="Baek S."/>
            <person name="Kim J.-H."/>
            <person name="Choi K."/>
            <person name="Kim G.-B."/>
            <person name="Cho A."/>
            <person name="Jang H."/>
            <person name="Shin C.-H."/>
            <person name="Yu H.-J."/>
            <person name="Mun J.-H."/>
        </authorList>
    </citation>
    <scope>NUCLEOTIDE SEQUENCE [LARGE SCALE GENOMIC DNA]</scope>
    <source>
        <strain evidence="2">cv. Jeju island</strain>
        <tissue evidence="1">Leaf</tissue>
    </source>
</reference>
<name>A0A314YSS7_PRUYE</name>
<evidence type="ECO:0000313" key="2">
    <source>
        <dbReference type="Proteomes" id="UP000250321"/>
    </source>
</evidence>